<dbReference type="HOGENOM" id="CLU_127674_4_0_9"/>
<organism evidence="2 3">
    <name type="scientific">Weissella paramesenteroides ATCC 33313</name>
    <dbReference type="NCBI Taxonomy" id="585506"/>
    <lineage>
        <taxon>Bacteria</taxon>
        <taxon>Bacillati</taxon>
        <taxon>Bacillota</taxon>
        <taxon>Bacilli</taxon>
        <taxon>Lactobacillales</taxon>
        <taxon>Lactobacillaceae</taxon>
        <taxon>Weissella</taxon>
    </lineage>
</organism>
<reference evidence="2 3" key="1">
    <citation type="submission" date="2009-04" db="EMBL/GenBank/DDBJ databases">
        <authorList>
            <person name="Qin X."/>
            <person name="Bachman B."/>
            <person name="Battles P."/>
            <person name="Bell A."/>
            <person name="Bess C."/>
            <person name="Bickham C."/>
            <person name="Chaboub L."/>
            <person name="Chen D."/>
            <person name="Coyle M."/>
            <person name="Deiros D.R."/>
            <person name="Dinh H."/>
            <person name="Forbes L."/>
            <person name="Fowler G."/>
            <person name="Francisco L."/>
            <person name="Fu Q."/>
            <person name="Gubbala S."/>
            <person name="Hale W."/>
            <person name="Han Y."/>
            <person name="Hemphill L."/>
            <person name="Highlander S.K."/>
            <person name="Hirani K."/>
            <person name="Hogues M."/>
            <person name="Jackson L."/>
            <person name="Jakkamsetti A."/>
            <person name="Javaid M."/>
            <person name="Jiang H."/>
            <person name="Korchina V."/>
            <person name="Kovar C."/>
            <person name="Lara F."/>
            <person name="Lee S."/>
            <person name="Mata R."/>
            <person name="Mathew T."/>
            <person name="Moen C."/>
            <person name="Morales K."/>
            <person name="Munidasa M."/>
            <person name="Nazareth L."/>
            <person name="Ngo R."/>
            <person name="Nguyen L."/>
            <person name="Okwuonu G."/>
            <person name="Ongeri F."/>
            <person name="Patil S."/>
            <person name="Petrosino J."/>
            <person name="Pham C."/>
            <person name="Pham P."/>
            <person name="Pu L.-L."/>
            <person name="Puazo M."/>
            <person name="Raj R."/>
            <person name="Reid J."/>
            <person name="Rouhana J."/>
            <person name="Saada N."/>
            <person name="Shang Y."/>
            <person name="Simmons D."/>
            <person name="Thornton R."/>
            <person name="Warren J."/>
            <person name="Weissenberger G."/>
            <person name="Zhang J."/>
            <person name="Zhang L."/>
            <person name="Zhou C."/>
            <person name="Zhu D."/>
            <person name="Muzny D."/>
            <person name="Worley K."/>
            <person name="Gibbs R."/>
        </authorList>
    </citation>
    <scope>NUCLEOTIDE SEQUENCE [LARGE SCALE GENOMIC DNA]</scope>
    <source>
        <strain evidence="2 3">ATCC 33313</strain>
    </source>
</reference>
<gene>
    <name evidence="2" type="ORF">HMPREF0877_0860</name>
</gene>
<dbReference type="eggNOG" id="ENOG5032MV8">
    <property type="taxonomic scope" value="Bacteria"/>
</dbReference>
<proteinExistence type="predicted"/>
<accession>C5RA65</accession>
<protein>
    <submittedName>
        <fullName evidence="2">Phage protein, HK97 gp10 family</fullName>
    </submittedName>
</protein>
<name>C5RA65_WEIPA</name>
<evidence type="ECO:0000256" key="1">
    <source>
        <dbReference type="SAM" id="MobiDB-lite"/>
    </source>
</evidence>
<feature type="region of interest" description="Disordered" evidence="1">
    <location>
        <begin position="37"/>
        <end position="75"/>
    </location>
</feature>
<dbReference type="EMBL" id="ACKU01000012">
    <property type="protein sequence ID" value="EER74919.1"/>
    <property type="molecule type" value="Genomic_DNA"/>
</dbReference>
<dbReference type="AlphaFoldDB" id="C5RA65"/>
<dbReference type="NCBIfam" id="TIGR01725">
    <property type="entry name" value="phge_HK97_gp10"/>
    <property type="match status" value="1"/>
</dbReference>
<comment type="caution">
    <text evidence="2">The sequence shown here is derived from an EMBL/GenBank/DDBJ whole genome shotgun (WGS) entry which is preliminary data.</text>
</comment>
<keyword evidence="3" id="KW-1185">Reference proteome</keyword>
<dbReference type="RefSeq" id="WP_002828433.1">
    <property type="nucleotide sequence ID" value="NZ_GG697130.1"/>
</dbReference>
<dbReference type="OrthoDB" id="886754at2"/>
<feature type="compositionally biased region" description="Polar residues" evidence="1">
    <location>
        <begin position="37"/>
        <end position="49"/>
    </location>
</feature>
<dbReference type="STRING" id="585506.HMPREF0877_0860"/>
<dbReference type="Proteomes" id="UP000004528">
    <property type="component" value="Unassembled WGS sequence"/>
</dbReference>
<evidence type="ECO:0000313" key="2">
    <source>
        <dbReference type="EMBL" id="EER74919.1"/>
    </source>
</evidence>
<sequence length="124" mass="13754">MAINYKLNGMGKLQKGLLERVSKDKIVSVVKRNTTQMQQTAMAKASSTYTKRDKHGKPYSTGDTKKSIGVSFENGGMSGTTGMGMKYNPYTEKGTRFMAAEPLLEPTFNSQKTKFKSDLENLIK</sequence>
<dbReference type="InterPro" id="IPR010064">
    <property type="entry name" value="HK97-gp10_tail"/>
</dbReference>
<evidence type="ECO:0000313" key="3">
    <source>
        <dbReference type="Proteomes" id="UP000004528"/>
    </source>
</evidence>